<keyword evidence="2" id="KW-1185">Reference proteome</keyword>
<comment type="caution">
    <text evidence="1">The sequence shown here is derived from an EMBL/GenBank/DDBJ whole genome shotgun (WGS) entry which is preliminary data.</text>
</comment>
<sequence length="71" mass="8101">MGTFSGGSVDQANTVITRPGRRLLLRNCPYVDSGFTTSPEEGRGQRRWQRRRRAWRTLGRDTCQDFEGVAL</sequence>
<evidence type="ECO:0000313" key="2">
    <source>
        <dbReference type="Proteomes" id="UP000828390"/>
    </source>
</evidence>
<reference evidence="1" key="1">
    <citation type="journal article" date="2019" name="bioRxiv">
        <title>The Genome of the Zebra Mussel, Dreissena polymorpha: A Resource for Invasive Species Research.</title>
        <authorList>
            <person name="McCartney M.A."/>
            <person name="Auch B."/>
            <person name="Kono T."/>
            <person name="Mallez S."/>
            <person name="Zhang Y."/>
            <person name="Obille A."/>
            <person name="Becker A."/>
            <person name="Abrahante J.E."/>
            <person name="Garbe J."/>
            <person name="Badalamenti J.P."/>
            <person name="Herman A."/>
            <person name="Mangelson H."/>
            <person name="Liachko I."/>
            <person name="Sullivan S."/>
            <person name="Sone E.D."/>
            <person name="Koren S."/>
            <person name="Silverstein K.A.T."/>
            <person name="Beckman K.B."/>
            <person name="Gohl D.M."/>
        </authorList>
    </citation>
    <scope>NUCLEOTIDE SEQUENCE</scope>
    <source>
        <strain evidence="1">Duluth1</strain>
        <tissue evidence="1">Whole animal</tissue>
    </source>
</reference>
<name>A0A9D4RBD1_DREPO</name>
<protein>
    <submittedName>
        <fullName evidence="1">Uncharacterized protein</fullName>
    </submittedName>
</protein>
<organism evidence="1 2">
    <name type="scientific">Dreissena polymorpha</name>
    <name type="common">Zebra mussel</name>
    <name type="synonym">Mytilus polymorpha</name>
    <dbReference type="NCBI Taxonomy" id="45954"/>
    <lineage>
        <taxon>Eukaryota</taxon>
        <taxon>Metazoa</taxon>
        <taxon>Spiralia</taxon>
        <taxon>Lophotrochozoa</taxon>
        <taxon>Mollusca</taxon>
        <taxon>Bivalvia</taxon>
        <taxon>Autobranchia</taxon>
        <taxon>Heteroconchia</taxon>
        <taxon>Euheterodonta</taxon>
        <taxon>Imparidentia</taxon>
        <taxon>Neoheterodontei</taxon>
        <taxon>Myida</taxon>
        <taxon>Dreissenoidea</taxon>
        <taxon>Dreissenidae</taxon>
        <taxon>Dreissena</taxon>
    </lineage>
</organism>
<reference evidence="1" key="2">
    <citation type="submission" date="2020-11" db="EMBL/GenBank/DDBJ databases">
        <authorList>
            <person name="McCartney M.A."/>
            <person name="Auch B."/>
            <person name="Kono T."/>
            <person name="Mallez S."/>
            <person name="Becker A."/>
            <person name="Gohl D.M."/>
            <person name="Silverstein K.A.T."/>
            <person name="Koren S."/>
            <person name="Bechman K.B."/>
            <person name="Herman A."/>
            <person name="Abrahante J.E."/>
            <person name="Garbe J."/>
        </authorList>
    </citation>
    <scope>NUCLEOTIDE SEQUENCE</scope>
    <source>
        <strain evidence="1">Duluth1</strain>
        <tissue evidence="1">Whole animal</tissue>
    </source>
</reference>
<accession>A0A9D4RBD1</accession>
<dbReference type="Proteomes" id="UP000828390">
    <property type="component" value="Unassembled WGS sequence"/>
</dbReference>
<gene>
    <name evidence="1" type="ORF">DPMN_023408</name>
</gene>
<dbReference type="EMBL" id="JAIWYP010000002">
    <property type="protein sequence ID" value="KAH3860507.1"/>
    <property type="molecule type" value="Genomic_DNA"/>
</dbReference>
<dbReference type="AlphaFoldDB" id="A0A9D4RBD1"/>
<evidence type="ECO:0000313" key="1">
    <source>
        <dbReference type="EMBL" id="KAH3860507.1"/>
    </source>
</evidence>
<proteinExistence type="predicted"/>